<dbReference type="Proteomes" id="UP000789860">
    <property type="component" value="Unassembled WGS sequence"/>
</dbReference>
<proteinExistence type="predicted"/>
<name>A0ACA9P7X7_9GLOM</name>
<dbReference type="EMBL" id="CAJVPM010035831">
    <property type="protein sequence ID" value="CAG8691117.1"/>
    <property type="molecule type" value="Genomic_DNA"/>
</dbReference>
<accession>A0ACA9P7X7</accession>
<organism evidence="1 2">
    <name type="scientific">Scutellospora calospora</name>
    <dbReference type="NCBI Taxonomy" id="85575"/>
    <lineage>
        <taxon>Eukaryota</taxon>
        <taxon>Fungi</taxon>
        <taxon>Fungi incertae sedis</taxon>
        <taxon>Mucoromycota</taxon>
        <taxon>Glomeromycotina</taxon>
        <taxon>Glomeromycetes</taxon>
        <taxon>Diversisporales</taxon>
        <taxon>Gigasporaceae</taxon>
        <taxon>Scutellospora</taxon>
    </lineage>
</organism>
<keyword evidence="2" id="KW-1185">Reference proteome</keyword>
<evidence type="ECO:0000313" key="2">
    <source>
        <dbReference type="Proteomes" id="UP000789860"/>
    </source>
</evidence>
<protein>
    <submittedName>
        <fullName evidence="1">390_t:CDS:1</fullName>
    </submittedName>
</protein>
<comment type="caution">
    <text evidence="1">The sequence shown here is derived from an EMBL/GenBank/DDBJ whole genome shotgun (WGS) entry which is preliminary data.</text>
</comment>
<reference evidence="1" key="1">
    <citation type="submission" date="2021-06" db="EMBL/GenBank/DDBJ databases">
        <authorList>
            <person name="Kallberg Y."/>
            <person name="Tangrot J."/>
            <person name="Rosling A."/>
        </authorList>
    </citation>
    <scope>NUCLEOTIDE SEQUENCE</scope>
    <source>
        <strain evidence="1">AU212A</strain>
    </source>
</reference>
<feature type="non-terminal residue" evidence="1">
    <location>
        <position position="67"/>
    </location>
</feature>
<evidence type="ECO:0000313" key="1">
    <source>
        <dbReference type="EMBL" id="CAG8691117.1"/>
    </source>
</evidence>
<sequence length="67" mass="8024">LVDKNFASYFIPILWKKHAHNYISNKFKFWKGKALVDILYNGLPEDYQKLLSDKEIYTETYDSFLDS</sequence>
<feature type="non-terminal residue" evidence="1">
    <location>
        <position position="1"/>
    </location>
</feature>
<gene>
    <name evidence="1" type="ORF">SCALOS_LOCUS10135</name>
</gene>